<gene>
    <name evidence="1" type="ORF">FD17_GL000679</name>
</gene>
<protein>
    <submittedName>
        <fullName evidence="1">Methyltransferase domain protein</fullName>
    </submittedName>
</protein>
<dbReference type="Pfam" id="PF13489">
    <property type="entry name" value="Methyltransf_23"/>
    <property type="match status" value="1"/>
</dbReference>
<dbReference type="Gene3D" id="3.40.50.150">
    <property type="entry name" value="Vaccinia Virus protein VP39"/>
    <property type="match status" value="1"/>
</dbReference>
<keyword evidence="2" id="KW-1185">Reference proteome</keyword>
<dbReference type="GO" id="GO:0008168">
    <property type="term" value="F:methyltransferase activity"/>
    <property type="evidence" value="ECO:0007669"/>
    <property type="project" value="UniProtKB-KW"/>
</dbReference>
<evidence type="ECO:0000313" key="1">
    <source>
        <dbReference type="EMBL" id="KRK88030.1"/>
    </source>
</evidence>
<comment type="caution">
    <text evidence="1">The sequence shown here is derived from an EMBL/GenBank/DDBJ whole genome shotgun (WGS) entry which is preliminary data.</text>
</comment>
<keyword evidence="1" id="KW-0489">Methyltransferase</keyword>
<organism evidence="1 2">
    <name type="scientific">Lentilactobacillus sunkii DSM 19904</name>
    <dbReference type="NCBI Taxonomy" id="1423808"/>
    <lineage>
        <taxon>Bacteria</taxon>
        <taxon>Bacillati</taxon>
        <taxon>Bacillota</taxon>
        <taxon>Bacilli</taxon>
        <taxon>Lactobacillales</taxon>
        <taxon>Lactobacillaceae</taxon>
        <taxon>Lentilactobacillus</taxon>
    </lineage>
</organism>
<dbReference type="Proteomes" id="UP000051581">
    <property type="component" value="Unassembled WGS sequence"/>
</dbReference>
<name>A0A0R1KW01_9LACO</name>
<accession>A0A0R1KW01</accession>
<dbReference type="PATRIC" id="fig|1423808.3.peg.683"/>
<dbReference type="EMBL" id="AZEA01000013">
    <property type="protein sequence ID" value="KRK88030.1"/>
    <property type="molecule type" value="Genomic_DNA"/>
</dbReference>
<keyword evidence="1" id="KW-0808">Transferase</keyword>
<dbReference type="GO" id="GO:0032259">
    <property type="term" value="P:methylation"/>
    <property type="evidence" value="ECO:0007669"/>
    <property type="project" value="UniProtKB-KW"/>
</dbReference>
<dbReference type="CDD" id="cd02440">
    <property type="entry name" value="AdoMet_MTases"/>
    <property type="match status" value="1"/>
</dbReference>
<dbReference type="AlphaFoldDB" id="A0A0R1KW01"/>
<dbReference type="InterPro" id="IPR029063">
    <property type="entry name" value="SAM-dependent_MTases_sf"/>
</dbReference>
<proteinExistence type="predicted"/>
<sequence length="239" mass="26451">MMKEALFDGYAQDYDEWFVANEKVFLSELDLLKTSLGDNPGRTLSIGSGSGLFEQALRQQTNIDVREGVEPSKDMAAIAEKRGMQVRIATAETAELPADTYDTIYFNGSSSYIVDLKFAYGNIARALKPGGRLILLDVPKESAYGMLYMLADALGGYQNQQLSGVLPTVPYPEEFLKLSNWHTTQEKAKVLTQDLGFVDVSYYQTLLANPVYTDQAVEETISGYNKGGYVAIIAHKQKN</sequence>
<dbReference type="SUPFAM" id="SSF53335">
    <property type="entry name" value="S-adenosyl-L-methionine-dependent methyltransferases"/>
    <property type="match status" value="1"/>
</dbReference>
<evidence type="ECO:0000313" key="2">
    <source>
        <dbReference type="Proteomes" id="UP000051581"/>
    </source>
</evidence>
<reference evidence="1 2" key="1">
    <citation type="journal article" date="2015" name="Genome Announc.">
        <title>Expanding the biotechnology potential of lactobacilli through comparative genomics of 213 strains and associated genera.</title>
        <authorList>
            <person name="Sun Z."/>
            <person name="Harris H.M."/>
            <person name="McCann A."/>
            <person name="Guo C."/>
            <person name="Argimon S."/>
            <person name="Zhang W."/>
            <person name="Yang X."/>
            <person name="Jeffery I.B."/>
            <person name="Cooney J.C."/>
            <person name="Kagawa T.F."/>
            <person name="Liu W."/>
            <person name="Song Y."/>
            <person name="Salvetti E."/>
            <person name="Wrobel A."/>
            <person name="Rasinkangas P."/>
            <person name="Parkhill J."/>
            <person name="Rea M.C."/>
            <person name="O'Sullivan O."/>
            <person name="Ritari J."/>
            <person name="Douillard F.P."/>
            <person name="Paul Ross R."/>
            <person name="Yang R."/>
            <person name="Briner A.E."/>
            <person name="Felis G.E."/>
            <person name="de Vos W.M."/>
            <person name="Barrangou R."/>
            <person name="Klaenhammer T.R."/>
            <person name="Caufield P.W."/>
            <person name="Cui Y."/>
            <person name="Zhang H."/>
            <person name="O'Toole P.W."/>
        </authorList>
    </citation>
    <scope>NUCLEOTIDE SEQUENCE [LARGE SCALE GENOMIC DNA]</scope>
    <source>
        <strain evidence="1 2">DSM 19904</strain>
    </source>
</reference>